<dbReference type="PRINTS" id="PR00081">
    <property type="entry name" value="GDHRDH"/>
</dbReference>
<evidence type="ECO:0000256" key="3">
    <source>
        <dbReference type="ARBA" id="ARBA00023002"/>
    </source>
</evidence>
<dbReference type="EMBL" id="JACKXD010000003">
    <property type="protein sequence ID" value="MBB6646354.1"/>
    <property type="molecule type" value="Genomic_DNA"/>
</dbReference>
<dbReference type="SUPFAM" id="SSF51735">
    <property type="entry name" value="NAD(P)-binding Rossmann-fold domains"/>
    <property type="match status" value="1"/>
</dbReference>
<dbReference type="AlphaFoldDB" id="A0A7J9SHB2"/>
<evidence type="ECO:0000256" key="1">
    <source>
        <dbReference type="ARBA" id="ARBA00006484"/>
    </source>
</evidence>
<sequence>MPDVTLEDDVALVTGASSGIGEATAHALAREGANVALAARRRDRLESIATEVESEYGAGTLVVPTDVRDEAAVEAMIEAAVETFGRLDVVVNNAGLGLGGDVEATTTEQYRTMMETNVDGVFFATRAALPHLRETDGNLVFVGSFAGQYPRPGNPIYAATKWWVRGFAHSLEGQVGGEGVGVSVVNPTEVRTEFGSEEGDPFTERFEPGEMTDPAEVADAVAFAAGQDRSTVHEIDLYRRDKFEGW</sequence>
<keyword evidence="3" id="KW-0560">Oxidoreductase</keyword>
<dbReference type="SMART" id="SM00822">
    <property type="entry name" value="PKS_KR"/>
    <property type="match status" value="1"/>
</dbReference>
<evidence type="ECO:0000313" key="6">
    <source>
        <dbReference type="EMBL" id="MBB6646354.1"/>
    </source>
</evidence>
<dbReference type="PANTHER" id="PTHR43391">
    <property type="entry name" value="RETINOL DEHYDROGENASE-RELATED"/>
    <property type="match status" value="1"/>
</dbReference>
<evidence type="ECO:0000256" key="4">
    <source>
        <dbReference type="RuleBase" id="RU000363"/>
    </source>
</evidence>
<dbReference type="InterPro" id="IPR002347">
    <property type="entry name" value="SDR_fam"/>
</dbReference>
<dbReference type="InterPro" id="IPR057326">
    <property type="entry name" value="KR_dom"/>
</dbReference>
<accession>A0A7J9SHB2</accession>
<feature type="domain" description="Ketoreductase" evidence="5">
    <location>
        <begin position="9"/>
        <end position="193"/>
    </location>
</feature>
<comment type="similarity">
    <text evidence="1 4">Belongs to the short-chain dehydrogenases/reductases (SDR) family.</text>
</comment>
<dbReference type="GO" id="GO:0016491">
    <property type="term" value="F:oxidoreductase activity"/>
    <property type="evidence" value="ECO:0007669"/>
    <property type="project" value="UniProtKB-KW"/>
</dbReference>
<evidence type="ECO:0000256" key="2">
    <source>
        <dbReference type="ARBA" id="ARBA00022857"/>
    </source>
</evidence>
<dbReference type="Proteomes" id="UP000546257">
    <property type="component" value="Unassembled WGS sequence"/>
</dbReference>
<evidence type="ECO:0000313" key="7">
    <source>
        <dbReference type="Proteomes" id="UP000546257"/>
    </source>
</evidence>
<proteinExistence type="inferred from homology"/>
<dbReference type="PRINTS" id="PR00080">
    <property type="entry name" value="SDRFAMILY"/>
</dbReference>
<comment type="caution">
    <text evidence="6">The sequence shown here is derived from an EMBL/GenBank/DDBJ whole genome shotgun (WGS) entry which is preliminary data.</text>
</comment>
<reference evidence="6 7" key="1">
    <citation type="submission" date="2020-08" db="EMBL/GenBank/DDBJ databases">
        <authorList>
            <person name="Seo M.-J."/>
        </authorList>
    </citation>
    <scope>NUCLEOTIDE SEQUENCE [LARGE SCALE GENOMIC DNA]</scope>
    <source>
        <strain evidence="6 7">MBLA0160</strain>
    </source>
</reference>
<dbReference type="InterPro" id="IPR036291">
    <property type="entry name" value="NAD(P)-bd_dom_sf"/>
</dbReference>
<dbReference type="Pfam" id="PF00106">
    <property type="entry name" value="adh_short"/>
    <property type="match status" value="1"/>
</dbReference>
<dbReference type="Gene3D" id="3.40.50.720">
    <property type="entry name" value="NAD(P)-binding Rossmann-like Domain"/>
    <property type="match status" value="1"/>
</dbReference>
<dbReference type="RefSeq" id="WP_185192740.1">
    <property type="nucleotide sequence ID" value="NZ_JACKXD010000003.1"/>
</dbReference>
<dbReference type="PIRSF" id="PIRSF000126">
    <property type="entry name" value="11-beta-HSD1"/>
    <property type="match status" value="1"/>
</dbReference>
<dbReference type="FunFam" id="3.40.50.720:FF:000084">
    <property type="entry name" value="Short-chain dehydrogenase reductase"/>
    <property type="match status" value="1"/>
</dbReference>
<dbReference type="PANTHER" id="PTHR43391:SF14">
    <property type="entry name" value="DEHYDROGENASE_REDUCTASE SDR FAMILY PROTEIN 7-LIKE"/>
    <property type="match status" value="1"/>
</dbReference>
<protein>
    <submittedName>
        <fullName evidence="6">SDR family oxidoreductase</fullName>
    </submittedName>
</protein>
<keyword evidence="7" id="KW-1185">Reference proteome</keyword>
<dbReference type="CDD" id="cd05233">
    <property type="entry name" value="SDR_c"/>
    <property type="match status" value="1"/>
</dbReference>
<gene>
    <name evidence="6" type="ORF">H5V44_08640</name>
</gene>
<organism evidence="6 7">
    <name type="scientific">Halobellus ruber</name>
    <dbReference type="NCBI Taxonomy" id="2761102"/>
    <lineage>
        <taxon>Archaea</taxon>
        <taxon>Methanobacteriati</taxon>
        <taxon>Methanobacteriota</taxon>
        <taxon>Stenosarchaea group</taxon>
        <taxon>Halobacteria</taxon>
        <taxon>Halobacteriales</taxon>
        <taxon>Haloferacaceae</taxon>
        <taxon>Halobellus</taxon>
    </lineage>
</organism>
<name>A0A7J9SHB2_9EURY</name>
<evidence type="ECO:0000259" key="5">
    <source>
        <dbReference type="SMART" id="SM00822"/>
    </source>
</evidence>
<keyword evidence="2" id="KW-0521">NADP</keyword>